<keyword evidence="4" id="KW-0547">Nucleotide-binding</keyword>
<evidence type="ECO:0000256" key="8">
    <source>
        <dbReference type="ARBA" id="ARBA00023118"/>
    </source>
</evidence>
<evidence type="ECO:0000256" key="3">
    <source>
        <dbReference type="ARBA" id="ARBA00022723"/>
    </source>
</evidence>
<organism evidence="11 12">
    <name type="scientific">Erwinia pyrifoliae</name>
    <dbReference type="NCBI Taxonomy" id="79967"/>
    <lineage>
        <taxon>Bacteria</taxon>
        <taxon>Pseudomonadati</taxon>
        <taxon>Pseudomonadota</taxon>
        <taxon>Gammaproteobacteria</taxon>
        <taxon>Enterobacterales</taxon>
        <taxon>Erwiniaceae</taxon>
        <taxon>Erwinia</taxon>
    </lineage>
</organism>
<dbReference type="EMBL" id="CP103445">
    <property type="protein sequence ID" value="UWS32719.1"/>
    <property type="molecule type" value="Genomic_DNA"/>
</dbReference>
<name>A0ABY5X6R0_ERWPY</name>
<gene>
    <name evidence="11" type="primary">cas3f</name>
    <name evidence="11" type="ORF">NYP84_14000</name>
</gene>
<evidence type="ECO:0000256" key="7">
    <source>
        <dbReference type="ARBA" id="ARBA00022840"/>
    </source>
</evidence>
<comment type="similarity">
    <text evidence="1">In the N-terminal section; belongs to the CRISPR-associated nuclease Cas3-HD family.</text>
</comment>
<evidence type="ECO:0000313" key="11">
    <source>
        <dbReference type="EMBL" id="UWS32719.1"/>
    </source>
</evidence>
<dbReference type="InterPro" id="IPR054712">
    <property type="entry name" value="Cas3-like_dom"/>
</dbReference>
<dbReference type="RefSeq" id="WP_012667180.1">
    <property type="nucleotide sequence ID" value="NZ_CP023567.1"/>
</dbReference>
<dbReference type="Pfam" id="PF22590">
    <property type="entry name" value="Cas3-like_C_2"/>
    <property type="match status" value="1"/>
</dbReference>
<dbReference type="PROSITE" id="PS51643">
    <property type="entry name" value="HD_CAS3"/>
    <property type="match status" value="1"/>
</dbReference>
<dbReference type="Gene3D" id="1.10.3210.30">
    <property type="match status" value="1"/>
</dbReference>
<evidence type="ECO:0000259" key="10">
    <source>
        <dbReference type="PROSITE" id="PS51643"/>
    </source>
</evidence>
<feature type="region of interest" description="Disordered" evidence="9">
    <location>
        <begin position="495"/>
        <end position="519"/>
    </location>
</feature>
<dbReference type="Proteomes" id="UP001058553">
    <property type="component" value="Chromosome"/>
</dbReference>
<dbReference type="Gene3D" id="3.40.50.300">
    <property type="entry name" value="P-loop containing nucleotide triphosphate hydrolases"/>
    <property type="match status" value="1"/>
</dbReference>
<sequence length="1103" mass="125347">MNILLIAQCNKRALEDSRRILDQFAERKGDRSWQTAITQQGLLTLRKLLRKTARRNTAVACHWIKSNGQSELLWIVGNLRRFNAQGAVPTHTTSRDVLKSADENSWHSVEAVSLLAAIAGLFHDFGKANSLFQQMLVGKKGVKSFQPYRHEWVSLRLFCAWVAGRDDRAWIAALSDIGPQDEQAMLAGLQKDGLMPTKNPFDPLPPVARVVAWLILSHHRMPVYPKKDDLPPQMTWLPPELEHCDGWLTRELDALWNALNHHHDWKPAELQAQWQFPQGTPMQSGRWCGKARKMAQRLLAQPAWLAQIDINQRFSCHMARLALMLADHVYSRQAATPGWQDADCLPYANTDNGRPKQRLDEHNIGVAQNALLLARSLPHLRKTLPAIARHKGFKKRSENSTFRWQDNAWQATCNLRDRAFQQGFFGINMASTGCGKTFANARIMYALSDEQKGCRFAVALGLRTLTLQTGDALREKLKLEQDDLAVLVGSQAVTQLHQQAKDSPTPPVPGSESAAPLPEENQYVSYEGSLDDGRLSRWLKDSPRINKLLSAPVLVTTIDHLIGATEGLRGGKQIAPMLRLLTSDLVLDEPDDFDIEDQHALCRLVNWAGMLGSRVLLSSATLPPALVLALYNAYRSGREVFQHACGLPVDGNICCAWFDENAVLTEDLRLPQEFMQQHQEFVARRVSWLAKQPVLRRGWIAPVAPPARDDGTIYRHMAQVILQSMMTLHHAHHQRHPVSGKTISTGVIRLANINPLVAVAQQLLATGAAEDTHIHYCVYHSQHPLAMRSHFEQRLDATLTRHQPEAIWQVAEIAEALEQHPQQHHLFVVLATSVAEVGRDHDYDWAIAEPSSMRSLIQLAGRVQRHRQQEAQSENIHMLQQNIRSLKARDSQKPAYCQPGFEHKDYMLASHDLQQILDKEQYQTISAIPRIQQRREAKKRQPFTNLADLEHQRLMVELQGKQDKKDKQVKQDKPLPYCAALWWREQASWCGEMQRHKPFRQSQPEDMHFMLIAEEGDQPEIWQPDDGPSGRKQSMMTYPDLTFAAGISAWIAPDYQQVWQQLADSLTMELEEVSLRFGEIMLRSGRDDEIWHFHPLLGVFKAQ</sequence>
<keyword evidence="6" id="KW-0347">Helicase</keyword>
<keyword evidence="7" id="KW-0067">ATP-binding</keyword>
<dbReference type="InterPro" id="IPR006483">
    <property type="entry name" value="CRISPR-assoc_Cas3_HD"/>
</dbReference>
<dbReference type="GeneID" id="92237998"/>
<evidence type="ECO:0000256" key="2">
    <source>
        <dbReference type="ARBA" id="ARBA00009046"/>
    </source>
</evidence>
<comment type="similarity">
    <text evidence="2">In the central section; belongs to the CRISPR-associated helicase Cas3 family.</text>
</comment>
<dbReference type="InterPro" id="IPR048823">
    <property type="entry name" value="Cas3_I-F_Cas2"/>
</dbReference>
<protein>
    <submittedName>
        <fullName evidence="11">Type I-F CRISPR-associated helicase Cas3f</fullName>
    </submittedName>
</protein>
<keyword evidence="3" id="KW-0479">Metal-binding</keyword>
<evidence type="ECO:0000256" key="4">
    <source>
        <dbReference type="ARBA" id="ARBA00022741"/>
    </source>
</evidence>
<evidence type="ECO:0000256" key="9">
    <source>
        <dbReference type="SAM" id="MobiDB-lite"/>
    </source>
</evidence>
<accession>A0ABY5X6R0</accession>
<proteinExistence type="inferred from homology"/>
<dbReference type="NCBIfam" id="TIGR02562">
    <property type="entry name" value="cas3_yersinia"/>
    <property type="match status" value="1"/>
</dbReference>
<keyword evidence="5" id="KW-0378">Hydrolase</keyword>
<evidence type="ECO:0000256" key="1">
    <source>
        <dbReference type="ARBA" id="ARBA00006847"/>
    </source>
</evidence>
<dbReference type="SUPFAM" id="SSF52540">
    <property type="entry name" value="P-loop containing nucleoside triphosphate hydrolases"/>
    <property type="match status" value="1"/>
</dbReference>
<keyword evidence="8" id="KW-0051">Antiviral defense</keyword>
<dbReference type="InterPro" id="IPR027417">
    <property type="entry name" value="P-loop_NTPase"/>
</dbReference>
<keyword evidence="12" id="KW-1185">Reference proteome</keyword>
<reference evidence="11" key="1">
    <citation type="submission" date="2022-07" db="EMBL/GenBank/DDBJ databases">
        <title>Genetic diversity of Erwinia pyrifoliae.</title>
        <authorList>
            <person name="Park D.S."/>
            <person name="Ham H."/>
        </authorList>
    </citation>
    <scope>NUCLEOTIDE SEQUENCE</scope>
    <source>
        <strain evidence="11">CP201486</strain>
    </source>
</reference>
<feature type="domain" description="HD Cas3-type" evidence="10">
    <location>
        <begin position="102"/>
        <end position="329"/>
    </location>
</feature>
<evidence type="ECO:0000313" key="12">
    <source>
        <dbReference type="Proteomes" id="UP001058553"/>
    </source>
</evidence>
<dbReference type="InterPro" id="IPR038257">
    <property type="entry name" value="CRISPR-assoc_Cas3_HD_sf"/>
</dbReference>
<evidence type="ECO:0000256" key="6">
    <source>
        <dbReference type="ARBA" id="ARBA00022806"/>
    </source>
</evidence>
<evidence type="ECO:0000256" key="5">
    <source>
        <dbReference type="ARBA" id="ARBA00022801"/>
    </source>
</evidence>
<dbReference type="InterPro" id="IPR013395">
    <property type="entry name" value="CRISPR-assoc_Cas3_yers"/>
</dbReference>
<dbReference type="Pfam" id="PF21384">
    <property type="entry name" value="Cas3_I-F_Cas2"/>
    <property type="match status" value="1"/>
</dbReference>